<reference evidence="3" key="1">
    <citation type="submission" date="2017-10" db="EMBL/GenBank/DDBJ databases">
        <title>Rapid genome shrinkage in a self-fertile nematode reveals novel sperm competition proteins.</title>
        <authorList>
            <person name="Yin D."/>
            <person name="Schwarz E.M."/>
            <person name="Thomas C.G."/>
            <person name="Felde R.L."/>
            <person name="Korf I.F."/>
            <person name="Cutter A.D."/>
            <person name="Schartner C.M."/>
            <person name="Ralston E.J."/>
            <person name="Meyer B.J."/>
            <person name="Haag E.S."/>
        </authorList>
    </citation>
    <scope>NUCLEOTIDE SEQUENCE [LARGE SCALE GENOMIC DNA]</scope>
    <source>
        <strain evidence="3">JU1422</strain>
    </source>
</reference>
<protein>
    <submittedName>
        <fullName evidence="2">Uncharacterized protein</fullName>
    </submittedName>
</protein>
<feature type="compositionally biased region" description="Acidic residues" evidence="1">
    <location>
        <begin position="103"/>
        <end position="115"/>
    </location>
</feature>
<gene>
    <name evidence="2" type="primary">Cnig_chr_II.g4241</name>
    <name evidence="2" type="ORF">B9Z55_004241</name>
</gene>
<comment type="caution">
    <text evidence="2">The sequence shown here is derived from an EMBL/GenBank/DDBJ whole genome shotgun (WGS) entry which is preliminary data.</text>
</comment>
<feature type="compositionally biased region" description="Basic and acidic residues" evidence="1">
    <location>
        <begin position="128"/>
        <end position="143"/>
    </location>
</feature>
<dbReference type="PANTHER" id="PTHR14918:SF3">
    <property type="entry name" value="KICSTOR COMPLEX PROTEIN SZT2"/>
    <property type="match status" value="1"/>
</dbReference>
<dbReference type="GO" id="GO:0005777">
    <property type="term" value="C:peroxisome"/>
    <property type="evidence" value="ECO:0007669"/>
    <property type="project" value="InterPro"/>
</dbReference>
<dbReference type="InterPro" id="IPR033228">
    <property type="entry name" value="SZT2"/>
</dbReference>
<dbReference type="Proteomes" id="UP000230233">
    <property type="component" value="Chromosome II"/>
</dbReference>
<feature type="region of interest" description="Disordered" evidence="1">
    <location>
        <begin position="50"/>
        <end position="172"/>
    </location>
</feature>
<sequence length="1422" mass="165138">MENSSIGEEPKPKIREAAEVFLYMHRIFRASRNLRAHWYIDHLGKTVKIQKVPEPTSSGNSKKKSGNLEDLESDFRAENAENAENSRDFRYFECPKPPKPEDSDSEDSEDSEDEQSGNSRFLGQKPSKSPDFRNSKAPKRLETSPDAPESTRSSKSTSSDGKKRKKGDEYGQEMTVVGIVPAGGDGTEIVENEEEFLVTVNTKCTYISRYYRIVFVLDLSPSVVVADDESNCCLVDRVIPSLRNSLRSSVKPFIIPGTRNVFRPQVFSSVCLFTPFMKFEETFTLCQGVFVTESNVDQVIENVEVKFVEIYKNLFTFSRPILELWGKLKRRHKHNKFDSLCENESDERTRREAVKQGYIMGIWIWKYHIKASEKSYDSSGIRIYRDISWASGYGSTISRHQRNLTILLASGYIGIYHGHLDMEVPYQGIREILRFFWHPGIWGYILGIWIWKYHIKASEKSCDSSGIRVYGDISWASGYGSTISRHQRNLAILLASGYMGIYLGHLDMEVPYQGIREILRFFWHPGIWGYIMGIWIWKYHIKASEKSCDSSGIRIYRDTSWASGYGSTISRHQRNLAILLASGYIGIYHGHLDMEVPYQGIRGILRFFWHPDIWGYIMGIWIWEYHIKASEESCDSSGIRIYRDISWASGYGSTISRHQRNLTILLASGYIGIYHGHLDMEVPYQGIREILRFFWHPEKSCDSSGIRVYGDISWASGYGSTISRHQRNLAILLASGYIGIHLGHLDMEVPYQGIREILRFFWHPGIWDISWASGYGSTISRHQRNLAILLASGYMGIYHGHLDMEVPYQGIREILRFFWHPGIWGYIMGIWIWKYHIKASEKSCDSSGIRIYGDISWASGYGSTISRHQKILRFIWHPDIWGYIMGIWIWKYHIKASEESCDSSGIRIYRDISWASGYGSTISRHQKILRFFWHPDIWGYIMGIWIWKYHIEASENLAIHLASGYIGIYHGHLDMEVPYQGIRKSCDSSGIRIYRDISWASGYGSTISRHQKILRFFWHPDIWGYIMGIWIWKYHIKASEESCDSSGIRIYRDISWASGYGSTISRHQKILRFFWHPDIWGYIMGIWIWKYHIKASEESCDSSGIRIYRDISWASGYGSTISRHQRNLAILLASGYMGIYHGHLDMEVPYQGIREILRFFWHPGIWGYIMGIWIWKYHIKASEESCDSSGIRVYGDISWASGYGSTISRHQRNLAILLASGYMGIYHGHLDMEVPYQGIREILRFFWHPDIWGYIMGIWIWKYHIEASENLAIHLASGYMGIYHGHLDMEVPYQGIRKSCDSSGIRIYRDISWASGYGSTISRHQKILRFIWHPDIWGYIMGIWIWKYHIKASEKSYDSSGIRIYRDISWASGYGSTISRHQRNLAILLASGYIGIYHGHLDMEVPYQGIREILRFFWHPDI</sequence>
<evidence type="ECO:0000313" key="2">
    <source>
        <dbReference type="EMBL" id="PIC43550.1"/>
    </source>
</evidence>
<evidence type="ECO:0000256" key="1">
    <source>
        <dbReference type="SAM" id="MobiDB-lite"/>
    </source>
</evidence>
<dbReference type="PANTHER" id="PTHR14918">
    <property type="entry name" value="KICSTOR COMPLEX PROTEIN SZT2"/>
    <property type="match status" value="1"/>
</dbReference>
<dbReference type="OrthoDB" id="43547at2759"/>
<organism evidence="2 3">
    <name type="scientific">Caenorhabditis nigoni</name>
    <dbReference type="NCBI Taxonomy" id="1611254"/>
    <lineage>
        <taxon>Eukaryota</taxon>
        <taxon>Metazoa</taxon>
        <taxon>Ecdysozoa</taxon>
        <taxon>Nematoda</taxon>
        <taxon>Chromadorea</taxon>
        <taxon>Rhabditida</taxon>
        <taxon>Rhabditina</taxon>
        <taxon>Rhabditomorpha</taxon>
        <taxon>Rhabditoidea</taxon>
        <taxon>Rhabditidae</taxon>
        <taxon>Peloderinae</taxon>
        <taxon>Caenorhabditis</taxon>
    </lineage>
</organism>
<feature type="compositionally biased region" description="Low complexity" evidence="1">
    <location>
        <begin position="150"/>
        <end position="159"/>
    </location>
</feature>
<keyword evidence="3" id="KW-1185">Reference proteome</keyword>
<dbReference type="STRING" id="1611254.A0A2G5UVL5"/>
<feature type="compositionally biased region" description="Basic and acidic residues" evidence="1">
    <location>
        <begin position="73"/>
        <end position="102"/>
    </location>
</feature>
<evidence type="ECO:0000313" key="3">
    <source>
        <dbReference type="Proteomes" id="UP000230233"/>
    </source>
</evidence>
<dbReference type="EMBL" id="PDUG01000002">
    <property type="protein sequence ID" value="PIC43550.1"/>
    <property type="molecule type" value="Genomic_DNA"/>
</dbReference>
<name>A0A2G5UVL5_9PELO</name>
<accession>A0A2G5UVL5</accession>
<proteinExistence type="predicted"/>